<proteinExistence type="predicted"/>
<dbReference type="GO" id="GO:0035197">
    <property type="term" value="F:siRNA binding"/>
    <property type="evidence" value="ECO:0007669"/>
    <property type="project" value="TreeGrafter"/>
</dbReference>
<dbReference type="InterPro" id="IPR048263">
    <property type="entry name" value="Arb2"/>
</dbReference>
<organism evidence="3 4">
    <name type="scientific">Dothistroma septosporum (strain NZE10 / CBS 128990)</name>
    <name type="common">Red band needle blight fungus</name>
    <name type="synonym">Mycosphaerella pini</name>
    <dbReference type="NCBI Taxonomy" id="675120"/>
    <lineage>
        <taxon>Eukaryota</taxon>
        <taxon>Fungi</taxon>
        <taxon>Dikarya</taxon>
        <taxon>Ascomycota</taxon>
        <taxon>Pezizomycotina</taxon>
        <taxon>Dothideomycetes</taxon>
        <taxon>Dothideomycetidae</taxon>
        <taxon>Mycosphaerellales</taxon>
        <taxon>Mycosphaerellaceae</taxon>
        <taxon>Dothistroma</taxon>
    </lineage>
</organism>
<dbReference type="Proteomes" id="UP000016933">
    <property type="component" value="Unassembled WGS sequence"/>
</dbReference>
<dbReference type="Pfam" id="PF22749">
    <property type="entry name" value="Arb2"/>
    <property type="match status" value="1"/>
</dbReference>
<protein>
    <recommendedName>
        <fullName evidence="2">Arb2 domain-containing protein</fullName>
    </recommendedName>
</protein>
<reference evidence="3 4" key="2">
    <citation type="journal article" date="2012" name="PLoS Pathog.">
        <title>Diverse lifestyles and strategies of plant pathogenesis encoded in the genomes of eighteen Dothideomycetes fungi.</title>
        <authorList>
            <person name="Ohm R.A."/>
            <person name="Feau N."/>
            <person name="Henrissat B."/>
            <person name="Schoch C.L."/>
            <person name="Horwitz B.A."/>
            <person name="Barry K.W."/>
            <person name="Condon B.J."/>
            <person name="Copeland A.C."/>
            <person name="Dhillon B."/>
            <person name="Glaser F."/>
            <person name="Hesse C.N."/>
            <person name="Kosti I."/>
            <person name="LaButti K."/>
            <person name="Lindquist E.A."/>
            <person name="Lucas S."/>
            <person name="Salamov A.A."/>
            <person name="Bradshaw R.E."/>
            <person name="Ciuffetti L."/>
            <person name="Hamelin R.C."/>
            <person name="Kema G.H.J."/>
            <person name="Lawrence C."/>
            <person name="Scott J.A."/>
            <person name="Spatafora J.W."/>
            <person name="Turgeon B.G."/>
            <person name="de Wit P.J.G.M."/>
            <person name="Zhong S."/>
            <person name="Goodwin S.B."/>
            <person name="Grigoriev I.V."/>
        </authorList>
    </citation>
    <scope>NUCLEOTIDE SEQUENCE [LARGE SCALE GENOMIC DNA]</scope>
    <source>
        <strain evidence="4">NZE10 / CBS 128990</strain>
    </source>
</reference>
<evidence type="ECO:0000313" key="3">
    <source>
        <dbReference type="EMBL" id="EME39014.1"/>
    </source>
</evidence>
<gene>
    <name evidence="3" type="ORF">DOTSEDRAFT_29195</name>
</gene>
<keyword evidence="4" id="KW-1185">Reference proteome</keyword>
<feature type="region of interest" description="Disordered" evidence="1">
    <location>
        <begin position="366"/>
        <end position="410"/>
    </location>
</feature>
<dbReference type="GO" id="GO:0031048">
    <property type="term" value="P:regulatory ncRNA-mediated heterochromatin formation"/>
    <property type="evidence" value="ECO:0007669"/>
    <property type="project" value="TreeGrafter"/>
</dbReference>
<dbReference type="EMBL" id="KB446546">
    <property type="protein sequence ID" value="EME39014.1"/>
    <property type="molecule type" value="Genomic_DNA"/>
</dbReference>
<evidence type="ECO:0000256" key="1">
    <source>
        <dbReference type="SAM" id="MobiDB-lite"/>
    </source>
</evidence>
<accession>M2Y132</accession>
<dbReference type="OrthoDB" id="421951at2759"/>
<evidence type="ECO:0000259" key="2">
    <source>
        <dbReference type="Pfam" id="PF22749"/>
    </source>
</evidence>
<sequence length="453" mass="50246">MFICRAPPQALAFPPELDKLGFELRNGTFVRKDESSPQYFDYFNSDDHDTNDRRKEAIHEAARTVVASELESEFDIKQIYIDSDGEINTTKPSEAHVTLLATEVSKLRAKRDVIIVIGEAAAGRQDAGIWAYRVLMNGGGIEQGSVVGLAKMVKDQAERKAVRQEVSKADYDEDLAASTAELGIDRCDGSTPGMIILNPGQLLYSSIENKSMSQVTWDCRPRATARSPVYDISDEYNKVPGHREPRDHIAAAFDDIIPRLVDPRSRLYIITIGDSAEHTISTLDSLWLDERRADMTDKINAVVMIDPQNIITGEVHSLFFQSFLSGSGITWKHSFHVPYGERIDLSLLGVGDINAKHTKLEEELKRFESSETSQTGADVDGPPQTSNTAVDGDDHSADDENQVEDPDDVLCPTYSAGDCGAITENVLPKVLPEVVRYLMGKMETARRYEMMNG</sequence>
<dbReference type="AlphaFoldDB" id="M2Y132"/>
<dbReference type="PANTHER" id="PTHR21357:SF4">
    <property type="entry name" value="FAM172 FAMILY PROTEIN HOMOLOG CG10038"/>
    <property type="match status" value="1"/>
</dbReference>
<dbReference type="eggNOG" id="ENOG502SGUN">
    <property type="taxonomic scope" value="Eukaryota"/>
</dbReference>
<name>M2Y132_DOTSN</name>
<evidence type="ECO:0000313" key="4">
    <source>
        <dbReference type="Proteomes" id="UP000016933"/>
    </source>
</evidence>
<reference evidence="4" key="1">
    <citation type="journal article" date="2012" name="PLoS Genet.">
        <title>The genomes of the fungal plant pathogens Cladosporium fulvum and Dothistroma septosporum reveal adaptation to different hosts and lifestyles but also signatures of common ancestry.</title>
        <authorList>
            <person name="de Wit P.J.G.M."/>
            <person name="van der Burgt A."/>
            <person name="Oekmen B."/>
            <person name="Stergiopoulos I."/>
            <person name="Abd-Elsalam K.A."/>
            <person name="Aerts A.L."/>
            <person name="Bahkali A.H."/>
            <person name="Beenen H.G."/>
            <person name="Chettri P."/>
            <person name="Cox M.P."/>
            <person name="Datema E."/>
            <person name="de Vries R.P."/>
            <person name="Dhillon B."/>
            <person name="Ganley A.R."/>
            <person name="Griffiths S.A."/>
            <person name="Guo Y."/>
            <person name="Hamelin R.C."/>
            <person name="Henrissat B."/>
            <person name="Kabir M.S."/>
            <person name="Jashni M.K."/>
            <person name="Kema G."/>
            <person name="Klaubauf S."/>
            <person name="Lapidus A."/>
            <person name="Levasseur A."/>
            <person name="Lindquist E."/>
            <person name="Mehrabi R."/>
            <person name="Ohm R.A."/>
            <person name="Owen T.J."/>
            <person name="Salamov A."/>
            <person name="Schwelm A."/>
            <person name="Schijlen E."/>
            <person name="Sun H."/>
            <person name="van den Burg H.A."/>
            <person name="van Ham R.C.H.J."/>
            <person name="Zhang S."/>
            <person name="Goodwin S.B."/>
            <person name="Grigoriev I.V."/>
            <person name="Collemare J."/>
            <person name="Bradshaw R.E."/>
        </authorList>
    </citation>
    <scope>NUCLEOTIDE SEQUENCE [LARGE SCALE GENOMIC DNA]</scope>
    <source>
        <strain evidence="4">NZE10 / CBS 128990</strain>
    </source>
</reference>
<dbReference type="GO" id="GO:0005634">
    <property type="term" value="C:nucleus"/>
    <property type="evidence" value="ECO:0007669"/>
    <property type="project" value="TreeGrafter"/>
</dbReference>
<feature type="domain" description="Arb2" evidence="2">
    <location>
        <begin position="13"/>
        <end position="332"/>
    </location>
</feature>
<dbReference type="InterPro" id="IPR053858">
    <property type="entry name" value="Arb2_dom"/>
</dbReference>
<feature type="compositionally biased region" description="Acidic residues" evidence="1">
    <location>
        <begin position="396"/>
        <end position="408"/>
    </location>
</feature>
<dbReference type="OMA" id="DAGIWAY"/>
<dbReference type="HOGENOM" id="CLU_578879_0_0_1"/>
<dbReference type="STRING" id="675120.M2Y132"/>
<dbReference type="PANTHER" id="PTHR21357">
    <property type="entry name" value="FAM172 FAMILY PROTEIN HOMOLOG CG10038"/>
    <property type="match status" value="1"/>
</dbReference>